<gene>
    <name evidence="2" type="ORF">SDC9_191675</name>
</gene>
<evidence type="ECO:0008006" key="3">
    <source>
        <dbReference type="Google" id="ProtNLM"/>
    </source>
</evidence>
<feature type="transmembrane region" description="Helical" evidence="1">
    <location>
        <begin position="61"/>
        <end position="84"/>
    </location>
</feature>
<feature type="transmembrane region" description="Helical" evidence="1">
    <location>
        <begin position="31"/>
        <end position="54"/>
    </location>
</feature>
<protein>
    <recommendedName>
        <fullName evidence="3">SigmaK-factor processing regulatory protein BofA</fullName>
    </recommendedName>
</protein>
<keyword evidence="1" id="KW-1133">Transmembrane helix</keyword>
<sequence>MGLVLFYACLGIAGLCVLVSAYRSKRFLLCVFLTALQGIAALFAVNILGSFLSIHINVNAFSLTLSGVLGTAGVILMLLFNSFITKA</sequence>
<keyword evidence="1" id="KW-0812">Transmembrane</keyword>
<keyword evidence="1" id="KW-0472">Membrane</keyword>
<dbReference type="EMBL" id="VSSQ01102991">
    <property type="protein sequence ID" value="MPN44114.1"/>
    <property type="molecule type" value="Genomic_DNA"/>
</dbReference>
<organism evidence="2">
    <name type="scientific">bioreactor metagenome</name>
    <dbReference type="NCBI Taxonomy" id="1076179"/>
    <lineage>
        <taxon>unclassified sequences</taxon>
        <taxon>metagenomes</taxon>
        <taxon>ecological metagenomes</taxon>
    </lineage>
</organism>
<reference evidence="2" key="1">
    <citation type="submission" date="2019-08" db="EMBL/GenBank/DDBJ databases">
        <authorList>
            <person name="Kucharzyk K."/>
            <person name="Murdoch R.W."/>
            <person name="Higgins S."/>
            <person name="Loffler F."/>
        </authorList>
    </citation>
    <scope>NUCLEOTIDE SEQUENCE</scope>
</reference>
<name>A0A645I6T8_9ZZZZ</name>
<accession>A0A645I6T8</accession>
<evidence type="ECO:0000313" key="2">
    <source>
        <dbReference type="EMBL" id="MPN44114.1"/>
    </source>
</evidence>
<dbReference type="InterPro" id="IPR010001">
    <property type="entry name" value="BofA"/>
</dbReference>
<comment type="caution">
    <text evidence="2">The sequence shown here is derived from an EMBL/GenBank/DDBJ whole genome shotgun (WGS) entry which is preliminary data.</text>
</comment>
<evidence type="ECO:0000256" key="1">
    <source>
        <dbReference type="SAM" id="Phobius"/>
    </source>
</evidence>
<dbReference type="AlphaFoldDB" id="A0A645I6T8"/>
<proteinExistence type="predicted"/>
<dbReference type="Pfam" id="PF07441">
    <property type="entry name" value="BofA"/>
    <property type="match status" value="1"/>
</dbReference>